<name>A0A839SWR0_9PROT</name>
<evidence type="ECO:0000313" key="2">
    <source>
        <dbReference type="Proteomes" id="UP000581135"/>
    </source>
</evidence>
<dbReference type="InterPro" id="IPR007438">
    <property type="entry name" value="DUF488"/>
</dbReference>
<dbReference type="PIRSF" id="PIRSF024492">
    <property type="entry name" value="UCP024492"/>
    <property type="match status" value="1"/>
</dbReference>
<evidence type="ECO:0000313" key="1">
    <source>
        <dbReference type="EMBL" id="MBB3066942.1"/>
    </source>
</evidence>
<reference evidence="1 2" key="1">
    <citation type="submission" date="2020-08" db="EMBL/GenBank/DDBJ databases">
        <title>Genomic Encyclopedia of Type Strains, Phase III (KMG-III): the genomes of soil and plant-associated and newly described type strains.</title>
        <authorList>
            <person name="Whitman W."/>
        </authorList>
    </citation>
    <scope>NUCLEOTIDE SEQUENCE [LARGE SCALE GENOMIC DNA]</scope>
    <source>
        <strain evidence="1 2">CECT 8803</strain>
    </source>
</reference>
<dbReference type="AlphaFoldDB" id="A0A839SWR0"/>
<keyword evidence="2" id="KW-1185">Reference proteome</keyword>
<comment type="caution">
    <text evidence="1">The sequence shown here is derived from an EMBL/GenBank/DDBJ whole genome shotgun (WGS) entry which is preliminary data.</text>
</comment>
<organism evidence="1 2">
    <name type="scientific">Limibacillus halophilus</name>
    <dbReference type="NCBI Taxonomy" id="1579333"/>
    <lineage>
        <taxon>Bacteria</taxon>
        <taxon>Pseudomonadati</taxon>
        <taxon>Pseudomonadota</taxon>
        <taxon>Alphaproteobacteria</taxon>
        <taxon>Rhodospirillales</taxon>
        <taxon>Rhodovibrionaceae</taxon>
        <taxon>Limibacillus</taxon>
    </lineage>
</organism>
<dbReference type="InterPro" id="IPR014519">
    <property type="entry name" value="UCP024492"/>
</dbReference>
<dbReference type="RefSeq" id="WP_183417771.1">
    <property type="nucleotide sequence ID" value="NZ_JACHXA010000012.1"/>
</dbReference>
<dbReference type="PANTHER" id="PTHR39337:SF1">
    <property type="entry name" value="BLR5642 PROTEIN"/>
    <property type="match status" value="1"/>
</dbReference>
<proteinExistence type="predicted"/>
<sequence>MHTLFTIGYEGTDISRFLKTLKNVGVTVLADVRAVPVSRKKGFSKNSLRSSVESVGIEYLPLRQLGDPKAGRIAARAGRYGEFREIYEKHLEQPDAVEAIKVLEGVSIDRSTCLLCFERAPETCHRSIIADRITRKGFSTLNLYADDPERYVRNPISVSSYSIGQSASAAE</sequence>
<dbReference type="PANTHER" id="PTHR39337">
    <property type="entry name" value="BLR5642 PROTEIN"/>
    <property type="match status" value="1"/>
</dbReference>
<gene>
    <name evidence="1" type="ORF">FHR98_003258</name>
</gene>
<dbReference type="Proteomes" id="UP000581135">
    <property type="component" value="Unassembled WGS sequence"/>
</dbReference>
<protein>
    <submittedName>
        <fullName evidence="1">Uncharacterized protein (DUF488 family)</fullName>
    </submittedName>
</protein>
<accession>A0A839SWR0</accession>
<dbReference type="Pfam" id="PF04343">
    <property type="entry name" value="DUF488"/>
    <property type="match status" value="1"/>
</dbReference>
<dbReference type="EMBL" id="JACHXA010000012">
    <property type="protein sequence ID" value="MBB3066942.1"/>
    <property type="molecule type" value="Genomic_DNA"/>
</dbReference>